<gene>
    <name evidence="7" type="ORF">QEH52_10460</name>
</gene>
<dbReference type="InterPro" id="IPR017850">
    <property type="entry name" value="Alkaline_phosphatase_core_sf"/>
</dbReference>
<evidence type="ECO:0000313" key="8">
    <source>
        <dbReference type="Proteomes" id="UP001225316"/>
    </source>
</evidence>
<evidence type="ECO:0000256" key="2">
    <source>
        <dbReference type="ARBA" id="ARBA00022723"/>
    </source>
</evidence>
<keyword evidence="8" id="KW-1185">Reference proteome</keyword>
<sequence length="511" mass="56924">MTHYRAVLILGLQMLGAVFLSAASDSVCQRPNIIVILTDDQGYADAGFQGFPRSEEVLTPSIDRLASEGVAFRNGYVAFSTCGPSRASLLTGRSSSRFGMEGNKNMDDGDTGPPLSEIIIPAAIKGSGYVTGAVGKWHLGSKKEERRPIARGFDYYWGDLAAEKDYLMTRTEDPPSWKSGEASPRDYGRYLTDAYTDEAVSFIRRNKDQPFFLYVAYNAPHSPFRTYEPLVKRIVEHAPQYQGAYERMLTHTTLKKQQPYYHAPAFDFGKFKGKDLDQELLRLTYLSMLLAADDGVGNIMETLDREGLREDTLVFYLSDNGAALARPNDLGGVNLPLRSGKGSEYEGGVRVPYVMSWPGVLPQGVVNTKDVVSSMDIFTTTVALAGAELPRDRIIDGVNLMPYLTGEKEGNPHEVLFFRRQVRNANAIRVGDYKWIDYAARPKDLTQLGAKAEPWLDAGALYNVQEDISEYHDLSTEMPEKKKELIALYTKLTRDLPVNEDRAAKQEDDDG</sequence>
<feature type="signal peptide" evidence="5">
    <location>
        <begin position="1"/>
        <end position="22"/>
    </location>
</feature>
<dbReference type="InterPro" id="IPR024607">
    <property type="entry name" value="Sulfatase_CS"/>
</dbReference>
<dbReference type="EMBL" id="JARXHW010000021">
    <property type="protein sequence ID" value="MDQ8207935.1"/>
    <property type="molecule type" value="Genomic_DNA"/>
</dbReference>
<comment type="similarity">
    <text evidence="1">Belongs to the sulfatase family.</text>
</comment>
<dbReference type="PROSITE" id="PS00523">
    <property type="entry name" value="SULFATASE_1"/>
    <property type="match status" value="1"/>
</dbReference>
<dbReference type="Gene3D" id="3.30.1120.10">
    <property type="match status" value="1"/>
</dbReference>
<dbReference type="PANTHER" id="PTHR42693">
    <property type="entry name" value="ARYLSULFATASE FAMILY MEMBER"/>
    <property type="match status" value="1"/>
</dbReference>
<keyword evidence="5" id="KW-0732">Signal</keyword>
<evidence type="ECO:0000256" key="5">
    <source>
        <dbReference type="SAM" id="SignalP"/>
    </source>
</evidence>
<dbReference type="Proteomes" id="UP001225316">
    <property type="component" value="Unassembled WGS sequence"/>
</dbReference>
<dbReference type="InterPro" id="IPR000917">
    <property type="entry name" value="Sulfatase_N"/>
</dbReference>
<evidence type="ECO:0000256" key="3">
    <source>
        <dbReference type="ARBA" id="ARBA00022801"/>
    </source>
</evidence>
<dbReference type="InterPro" id="IPR050738">
    <property type="entry name" value="Sulfatase"/>
</dbReference>
<evidence type="ECO:0000259" key="6">
    <source>
        <dbReference type="Pfam" id="PF00884"/>
    </source>
</evidence>
<keyword evidence="2" id="KW-0479">Metal-binding</keyword>
<evidence type="ECO:0000313" key="7">
    <source>
        <dbReference type="EMBL" id="MDQ8207935.1"/>
    </source>
</evidence>
<dbReference type="Pfam" id="PF00884">
    <property type="entry name" value="Sulfatase"/>
    <property type="match status" value="1"/>
</dbReference>
<protein>
    <submittedName>
        <fullName evidence="7">Sulfatase-like hydrolase/transferase</fullName>
    </submittedName>
</protein>
<accession>A0ABU1AXT6</accession>
<dbReference type="RefSeq" id="WP_308950296.1">
    <property type="nucleotide sequence ID" value="NZ_JARXHW010000021.1"/>
</dbReference>
<feature type="domain" description="Sulfatase N-terminal" evidence="6">
    <location>
        <begin position="31"/>
        <end position="387"/>
    </location>
</feature>
<organism evidence="7 8">
    <name type="scientific">Thalassobacterium maritimum</name>
    <dbReference type="NCBI Taxonomy" id="3041265"/>
    <lineage>
        <taxon>Bacteria</taxon>
        <taxon>Pseudomonadati</taxon>
        <taxon>Verrucomicrobiota</taxon>
        <taxon>Opitutia</taxon>
        <taxon>Puniceicoccales</taxon>
        <taxon>Coraliomargaritaceae</taxon>
        <taxon>Thalassobacterium</taxon>
    </lineage>
</organism>
<reference evidence="7 8" key="1">
    <citation type="submission" date="2023-04" db="EMBL/GenBank/DDBJ databases">
        <title>A novel bacteria isolated from coastal sediment.</title>
        <authorList>
            <person name="Liu X.-J."/>
            <person name="Du Z.-J."/>
        </authorList>
    </citation>
    <scope>NUCLEOTIDE SEQUENCE [LARGE SCALE GENOMIC DNA]</scope>
    <source>
        <strain evidence="7 8">SDUM461003</strain>
    </source>
</reference>
<name>A0ABU1AXT6_9BACT</name>
<dbReference type="Gene3D" id="3.40.720.10">
    <property type="entry name" value="Alkaline Phosphatase, subunit A"/>
    <property type="match status" value="2"/>
</dbReference>
<dbReference type="PANTHER" id="PTHR42693:SF53">
    <property type="entry name" value="ENDO-4-O-SULFATASE"/>
    <property type="match status" value="1"/>
</dbReference>
<dbReference type="SUPFAM" id="SSF53649">
    <property type="entry name" value="Alkaline phosphatase-like"/>
    <property type="match status" value="1"/>
</dbReference>
<keyword evidence="3" id="KW-0378">Hydrolase</keyword>
<feature type="chain" id="PRO_5047100394" evidence="5">
    <location>
        <begin position="23"/>
        <end position="511"/>
    </location>
</feature>
<evidence type="ECO:0000256" key="4">
    <source>
        <dbReference type="ARBA" id="ARBA00022837"/>
    </source>
</evidence>
<dbReference type="PROSITE" id="PS00149">
    <property type="entry name" value="SULFATASE_2"/>
    <property type="match status" value="1"/>
</dbReference>
<proteinExistence type="inferred from homology"/>
<keyword evidence="4" id="KW-0106">Calcium</keyword>
<evidence type="ECO:0000256" key="1">
    <source>
        <dbReference type="ARBA" id="ARBA00008779"/>
    </source>
</evidence>
<comment type="caution">
    <text evidence="7">The sequence shown here is derived from an EMBL/GenBank/DDBJ whole genome shotgun (WGS) entry which is preliminary data.</text>
</comment>